<evidence type="ECO:0000313" key="1">
    <source>
        <dbReference type="EMBL" id="NMG26016.1"/>
    </source>
</evidence>
<evidence type="ECO:0000313" key="2">
    <source>
        <dbReference type="Proteomes" id="UP000615989"/>
    </source>
</evidence>
<protein>
    <recommendedName>
        <fullName evidence="3">Replication protein</fullName>
    </recommendedName>
</protein>
<accession>A0ABX1PNP3</accession>
<gene>
    <name evidence="1" type="ORF">GO606_15085</name>
</gene>
<organism evidence="1 2">
    <name type="scientific">Aromatoleum anaerobium</name>
    <dbReference type="NCBI Taxonomy" id="182180"/>
    <lineage>
        <taxon>Bacteria</taxon>
        <taxon>Pseudomonadati</taxon>
        <taxon>Pseudomonadota</taxon>
        <taxon>Betaproteobacteria</taxon>
        <taxon>Rhodocyclales</taxon>
        <taxon>Rhodocyclaceae</taxon>
        <taxon>Aromatoleum</taxon>
    </lineage>
</organism>
<name>A0ABX1PNP3_9RHOO</name>
<evidence type="ECO:0008006" key="3">
    <source>
        <dbReference type="Google" id="ProtNLM"/>
    </source>
</evidence>
<sequence length="249" mass="28317">MNETERRKLWFEARAALRLGGDYPDWPDRLALLVIARLHDPKAWGGMLAFLEAAAEAGRLPTETIEWQTQRPARRVSRSSYLSYSAALQQRMSAPPITHQVRNAGVADVAGAVEDMEIGRFLAAWIAPYRTATAVHQEEGQNRRRKSPQKKKCDFVAEVVGRIRDFHAERDKPFDSEEMPGDAGDLLWLMKRLYPKQFEEMEGKTFQDHYRGVCSWHRAAGHQEGAKSLYLEIFPKAKSSLAGVVPIRK</sequence>
<dbReference type="EMBL" id="WTVG01000051">
    <property type="protein sequence ID" value="NMG26016.1"/>
    <property type="molecule type" value="Genomic_DNA"/>
</dbReference>
<dbReference type="RefSeq" id="WP_169119356.1">
    <property type="nucleotide sequence ID" value="NZ_WTVG02000038.1"/>
</dbReference>
<proteinExistence type="predicted"/>
<dbReference type="Proteomes" id="UP000615989">
    <property type="component" value="Unassembled WGS sequence"/>
</dbReference>
<comment type="caution">
    <text evidence="1">The sequence shown here is derived from an EMBL/GenBank/DDBJ whole genome shotgun (WGS) entry which is preliminary data.</text>
</comment>
<keyword evidence="2" id="KW-1185">Reference proteome</keyword>
<reference evidence="1" key="1">
    <citation type="submission" date="2019-12" db="EMBL/GenBank/DDBJ databases">
        <title>Comparative genomics gives insights into the taxonomy of the Azoarcus-Aromatoleum group and reveals separate origins of nif in the plant-associated Azoarcus and non-plant-associated Aromatoleum sub-groups.</title>
        <authorList>
            <person name="Lafos M."/>
            <person name="Maluk M."/>
            <person name="Batista M."/>
            <person name="Junghare M."/>
            <person name="Carmona M."/>
            <person name="Faoro H."/>
            <person name="Cruz L.M."/>
            <person name="Battistoni F."/>
            <person name="De Souza E."/>
            <person name="Pedrosa F."/>
            <person name="Chen W.-M."/>
            <person name="Poole P.S."/>
            <person name="Dixon R.A."/>
            <person name="James E.K."/>
        </authorList>
    </citation>
    <scope>NUCLEOTIDE SEQUENCE</scope>
    <source>
        <strain evidence="1">LuFRes1</strain>
    </source>
</reference>